<sequence>MGVAVRGVRVHVDVAGVLGAALLDPGGARGVGGVVDGARLLEVGPAVVPGGDGVDHHGGHGRGHGDEPGEREPASAAPASAARRSERVERGGEDVHHAGGEDDARRERLDGEEHVAVGPERGERPPQHGHQHPRRARRQDGRDGDELEPQRPARVLPRHRRRRRITALAPGHRRRRRRARRRHGQHQHGAQEQHGPRRALPHGVHGARAGGVWGGGGGRRRGARGRFIGGARA</sequence>
<accession>A0A0P0XDA7</accession>
<dbReference type="Proteomes" id="UP000059680">
    <property type="component" value="Chromosome 8"/>
</dbReference>
<feature type="region of interest" description="Disordered" evidence="1">
    <location>
        <begin position="46"/>
        <end position="233"/>
    </location>
</feature>
<evidence type="ECO:0000313" key="3">
    <source>
        <dbReference type="Proteomes" id="UP000059680"/>
    </source>
</evidence>
<dbReference type="Gramene" id="Os08t0207401-00">
    <property type="protein sequence ID" value="Os08t0207401-00"/>
    <property type="gene ID" value="Os08g0207401"/>
</dbReference>
<feature type="compositionally biased region" description="Basic and acidic residues" evidence="1">
    <location>
        <begin position="53"/>
        <end position="73"/>
    </location>
</feature>
<reference evidence="3" key="1">
    <citation type="journal article" date="2005" name="Nature">
        <title>The map-based sequence of the rice genome.</title>
        <authorList>
            <consortium name="International rice genome sequencing project (IRGSP)"/>
            <person name="Matsumoto T."/>
            <person name="Wu J."/>
            <person name="Kanamori H."/>
            <person name="Katayose Y."/>
            <person name="Fujisawa M."/>
            <person name="Namiki N."/>
            <person name="Mizuno H."/>
            <person name="Yamamoto K."/>
            <person name="Antonio B.A."/>
            <person name="Baba T."/>
            <person name="Sakata K."/>
            <person name="Nagamura Y."/>
            <person name="Aoki H."/>
            <person name="Arikawa K."/>
            <person name="Arita K."/>
            <person name="Bito T."/>
            <person name="Chiden Y."/>
            <person name="Fujitsuka N."/>
            <person name="Fukunaka R."/>
            <person name="Hamada M."/>
            <person name="Harada C."/>
            <person name="Hayashi A."/>
            <person name="Hijishita S."/>
            <person name="Honda M."/>
            <person name="Hosokawa S."/>
            <person name="Ichikawa Y."/>
            <person name="Idonuma A."/>
            <person name="Iijima M."/>
            <person name="Ikeda M."/>
            <person name="Ikeno M."/>
            <person name="Ito K."/>
            <person name="Ito S."/>
            <person name="Ito T."/>
            <person name="Ito Y."/>
            <person name="Ito Y."/>
            <person name="Iwabuchi A."/>
            <person name="Kamiya K."/>
            <person name="Karasawa W."/>
            <person name="Kurita K."/>
            <person name="Katagiri S."/>
            <person name="Kikuta A."/>
            <person name="Kobayashi H."/>
            <person name="Kobayashi N."/>
            <person name="Machita K."/>
            <person name="Maehara T."/>
            <person name="Masukawa M."/>
            <person name="Mizubayashi T."/>
            <person name="Mukai Y."/>
            <person name="Nagasaki H."/>
            <person name="Nagata Y."/>
            <person name="Naito S."/>
            <person name="Nakashima M."/>
            <person name="Nakama Y."/>
            <person name="Nakamichi Y."/>
            <person name="Nakamura M."/>
            <person name="Meguro A."/>
            <person name="Negishi M."/>
            <person name="Ohta I."/>
            <person name="Ohta T."/>
            <person name="Okamoto M."/>
            <person name="Ono N."/>
            <person name="Saji S."/>
            <person name="Sakaguchi M."/>
            <person name="Sakai K."/>
            <person name="Shibata M."/>
            <person name="Shimokawa T."/>
            <person name="Song J."/>
            <person name="Takazaki Y."/>
            <person name="Terasawa K."/>
            <person name="Tsugane M."/>
            <person name="Tsuji K."/>
            <person name="Ueda S."/>
            <person name="Waki K."/>
            <person name="Yamagata H."/>
            <person name="Yamamoto M."/>
            <person name="Yamamoto S."/>
            <person name="Yamane H."/>
            <person name="Yoshiki S."/>
            <person name="Yoshihara R."/>
            <person name="Yukawa K."/>
            <person name="Zhong H."/>
            <person name="Yano M."/>
            <person name="Yuan Q."/>
            <person name="Ouyang S."/>
            <person name="Liu J."/>
            <person name="Jones K.M."/>
            <person name="Gansberger K."/>
            <person name="Moffat K."/>
            <person name="Hill J."/>
            <person name="Bera J."/>
            <person name="Fadrosh D."/>
            <person name="Jin S."/>
            <person name="Johri S."/>
            <person name="Kim M."/>
            <person name="Overton L."/>
            <person name="Reardon M."/>
            <person name="Tsitrin T."/>
            <person name="Vuong H."/>
            <person name="Weaver B."/>
            <person name="Ciecko A."/>
            <person name="Tallon L."/>
            <person name="Jackson J."/>
            <person name="Pai G."/>
            <person name="Aken S.V."/>
            <person name="Utterback T."/>
            <person name="Reidmuller S."/>
            <person name="Feldblyum T."/>
            <person name="Hsiao J."/>
            <person name="Zismann V."/>
            <person name="Iobst S."/>
            <person name="de Vazeille A.R."/>
            <person name="Buell C.R."/>
            <person name="Ying K."/>
            <person name="Li Y."/>
            <person name="Lu T."/>
            <person name="Huang Y."/>
            <person name="Zhao Q."/>
            <person name="Feng Q."/>
            <person name="Zhang L."/>
            <person name="Zhu J."/>
            <person name="Weng Q."/>
            <person name="Mu J."/>
            <person name="Lu Y."/>
            <person name="Fan D."/>
            <person name="Liu Y."/>
            <person name="Guan J."/>
            <person name="Zhang Y."/>
            <person name="Yu S."/>
            <person name="Liu X."/>
            <person name="Zhang Y."/>
            <person name="Hong G."/>
            <person name="Han B."/>
            <person name="Choisne N."/>
            <person name="Demange N."/>
            <person name="Orjeda G."/>
            <person name="Samain S."/>
            <person name="Cattolico L."/>
            <person name="Pelletier E."/>
            <person name="Couloux A."/>
            <person name="Segurens B."/>
            <person name="Wincker P."/>
            <person name="D'Hont A."/>
            <person name="Scarpelli C."/>
            <person name="Weissenbach J."/>
            <person name="Salanoubat M."/>
            <person name="Quetier F."/>
            <person name="Yu Y."/>
            <person name="Kim H.R."/>
            <person name="Rambo T."/>
            <person name="Currie J."/>
            <person name="Collura K."/>
            <person name="Luo M."/>
            <person name="Yang T."/>
            <person name="Ammiraju J.S.S."/>
            <person name="Engler F."/>
            <person name="Soderlund C."/>
            <person name="Wing R.A."/>
            <person name="Palmer L.E."/>
            <person name="de la Bastide M."/>
            <person name="Spiegel L."/>
            <person name="Nascimento L."/>
            <person name="Zutavern T."/>
            <person name="O'Shaughnessy A."/>
            <person name="Dike S."/>
            <person name="Dedhia N."/>
            <person name="Preston R."/>
            <person name="Balija V."/>
            <person name="McCombie W.R."/>
            <person name="Chow T."/>
            <person name="Chen H."/>
            <person name="Chung M."/>
            <person name="Chen C."/>
            <person name="Shaw J."/>
            <person name="Wu H."/>
            <person name="Hsiao K."/>
            <person name="Chao Y."/>
            <person name="Chu M."/>
            <person name="Cheng C."/>
            <person name="Hour A."/>
            <person name="Lee P."/>
            <person name="Lin S."/>
            <person name="Lin Y."/>
            <person name="Liou J."/>
            <person name="Liu S."/>
            <person name="Hsing Y."/>
            <person name="Raghuvanshi S."/>
            <person name="Mohanty A."/>
            <person name="Bharti A.K."/>
            <person name="Gaur A."/>
            <person name="Gupta V."/>
            <person name="Kumar D."/>
            <person name="Ravi V."/>
            <person name="Vij S."/>
            <person name="Kapur A."/>
            <person name="Khurana P."/>
            <person name="Khurana P."/>
            <person name="Khurana J.P."/>
            <person name="Tyagi A.K."/>
            <person name="Gaikwad K."/>
            <person name="Singh A."/>
            <person name="Dalal V."/>
            <person name="Srivastava S."/>
            <person name="Dixit A."/>
            <person name="Pal A.K."/>
            <person name="Ghazi I.A."/>
            <person name="Yadav M."/>
            <person name="Pandit A."/>
            <person name="Bhargava A."/>
            <person name="Sureshbabu K."/>
            <person name="Batra K."/>
            <person name="Sharma T.R."/>
            <person name="Mohapatra T."/>
            <person name="Singh N.K."/>
            <person name="Messing J."/>
            <person name="Nelson A.B."/>
            <person name="Fuks G."/>
            <person name="Kavchok S."/>
            <person name="Keizer G."/>
            <person name="Linton E."/>
            <person name="Llaca V."/>
            <person name="Song R."/>
            <person name="Tanyolac B."/>
            <person name="Young S."/>
            <person name="Ho-Il K."/>
            <person name="Hahn J.H."/>
            <person name="Sangsakoo G."/>
            <person name="Vanavichit A."/>
            <person name="de Mattos Luiz.A.T."/>
            <person name="Zimmer P.D."/>
            <person name="Malone G."/>
            <person name="Dellagostin O."/>
            <person name="de Oliveira A.C."/>
            <person name="Bevan M."/>
            <person name="Bancroft I."/>
            <person name="Minx P."/>
            <person name="Cordum H."/>
            <person name="Wilson R."/>
            <person name="Cheng Z."/>
            <person name="Jin W."/>
            <person name="Jiang J."/>
            <person name="Leong S.A."/>
            <person name="Iwama H."/>
            <person name="Gojobori T."/>
            <person name="Itoh T."/>
            <person name="Niimura Y."/>
            <person name="Fujii Y."/>
            <person name="Habara T."/>
            <person name="Sakai H."/>
            <person name="Sato Y."/>
            <person name="Wilson G."/>
            <person name="Kumar K."/>
            <person name="McCouch S."/>
            <person name="Juretic N."/>
            <person name="Hoen D."/>
            <person name="Wright S."/>
            <person name="Bruskiewich R."/>
            <person name="Bureau T."/>
            <person name="Miyao A."/>
            <person name="Hirochika H."/>
            <person name="Nishikawa T."/>
            <person name="Kadowaki K."/>
            <person name="Sugiura M."/>
            <person name="Burr B."/>
            <person name="Sasaki T."/>
        </authorList>
    </citation>
    <scope>NUCLEOTIDE SEQUENCE [LARGE SCALE GENOMIC DNA]</scope>
    <source>
        <strain evidence="3">cv. Nipponbare</strain>
    </source>
</reference>
<proteinExistence type="predicted"/>
<feature type="compositionally biased region" description="Gly residues" evidence="1">
    <location>
        <begin position="208"/>
        <end position="217"/>
    </location>
</feature>
<feature type="compositionally biased region" description="Basic and acidic residues" evidence="1">
    <location>
        <begin position="138"/>
        <end position="151"/>
    </location>
</feature>
<organism evidence="2 3">
    <name type="scientific">Oryza sativa subsp. japonica</name>
    <name type="common">Rice</name>
    <dbReference type="NCBI Taxonomy" id="39947"/>
    <lineage>
        <taxon>Eukaryota</taxon>
        <taxon>Viridiplantae</taxon>
        <taxon>Streptophyta</taxon>
        <taxon>Embryophyta</taxon>
        <taxon>Tracheophyta</taxon>
        <taxon>Spermatophyta</taxon>
        <taxon>Magnoliopsida</taxon>
        <taxon>Liliopsida</taxon>
        <taxon>Poales</taxon>
        <taxon>Poaceae</taxon>
        <taxon>BOP clade</taxon>
        <taxon>Oryzoideae</taxon>
        <taxon>Oryzeae</taxon>
        <taxon>Oryzinae</taxon>
        <taxon>Oryza</taxon>
        <taxon>Oryza sativa</taxon>
    </lineage>
</organism>
<gene>
    <name evidence="2" type="ordered locus">Os08g0207401</name>
    <name evidence="2" type="ORF">OSNPB_080207401</name>
</gene>
<evidence type="ECO:0000313" key="2">
    <source>
        <dbReference type="EMBL" id="BAT04316.1"/>
    </source>
</evidence>
<keyword evidence="3" id="KW-1185">Reference proteome</keyword>
<feature type="compositionally biased region" description="Basic and acidic residues" evidence="1">
    <location>
        <begin position="83"/>
        <end position="126"/>
    </location>
</feature>
<dbReference type="EMBL" id="AP014964">
    <property type="protein sequence ID" value="BAT04316.1"/>
    <property type="molecule type" value="Genomic_DNA"/>
</dbReference>
<dbReference type="InParanoid" id="A0A0P0XDA7"/>
<feature type="compositionally biased region" description="Basic residues" evidence="1">
    <location>
        <begin position="127"/>
        <end position="137"/>
    </location>
</feature>
<reference evidence="2 3" key="3">
    <citation type="journal article" date="2013" name="Rice">
        <title>Improvement of the Oryza sativa Nipponbare reference genome using next generation sequence and optical map data.</title>
        <authorList>
            <person name="Kawahara Y."/>
            <person name="de la Bastide M."/>
            <person name="Hamilton J.P."/>
            <person name="Kanamori H."/>
            <person name="McCombie W.R."/>
            <person name="Ouyang S."/>
            <person name="Schwartz D.C."/>
            <person name="Tanaka T."/>
            <person name="Wu J."/>
            <person name="Zhou S."/>
            <person name="Childs K.L."/>
            <person name="Davidson R.M."/>
            <person name="Lin H."/>
            <person name="Quesada-Ocampo L."/>
            <person name="Vaillancourt B."/>
            <person name="Sakai H."/>
            <person name="Lee S.S."/>
            <person name="Kim J."/>
            <person name="Numa H."/>
            <person name="Itoh T."/>
            <person name="Buell C.R."/>
            <person name="Matsumoto T."/>
        </authorList>
    </citation>
    <scope>NUCLEOTIDE SEQUENCE [LARGE SCALE GENOMIC DNA]</scope>
    <source>
        <strain evidence="3">cv. Nipponbare</strain>
    </source>
</reference>
<dbReference type="AlphaFoldDB" id="A0A0P0XDA7"/>
<evidence type="ECO:0000256" key="1">
    <source>
        <dbReference type="SAM" id="MobiDB-lite"/>
    </source>
</evidence>
<dbReference type="PaxDb" id="39947-A0A0P0XDA7"/>
<name>A0A0P0XDA7_ORYSJ</name>
<reference evidence="2 3" key="2">
    <citation type="journal article" date="2013" name="Plant Cell Physiol.">
        <title>Rice Annotation Project Database (RAP-DB): an integrative and interactive database for rice genomics.</title>
        <authorList>
            <person name="Sakai H."/>
            <person name="Lee S.S."/>
            <person name="Tanaka T."/>
            <person name="Numa H."/>
            <person name="Kim J."/>
            <person name="Kawahara Y."/>
            <person name="Wakimoto H."/>
            <person name="Yang C.C."/>
            <person name="Iwamoto M."/>
            <person name="Abe T."/>
            <person name="Yamada Y."/>
            <person name="Muto A."/>
            <person name="Inokuchi H."/>
            <person name="Ikemura T."/>
            <person name="Matsumoto T."/>
            <person name="Sasaki T."/>
            <person name="Itoh T."/>
        </authorList>
    </citation>
    <scope>NUCLEOTIDE SEQUENCE [LARGE SCALE GENOMIC DNA]</scope>
    <source>
        <strain evidence="3">cv. Nipponbare</strain>
    </source>
</reference>
<protein>
    <submittedName>
        <fullName evidence="2">Os08g0207401 protein</fullName>
    </submittedName>
</protein>
<feature type="non-terminal residue" evidence="2">
    <location>
        <position position="233"/>
    </location>
</feature>
<dbReference type="FunCoup" id="A0A0P0XDA7">
    <property type="interactions" value="331"/>
</dbReference>
<feature type="compositionally biased region" description="Basic residues" evidence="1">
    <location>
        <begin position="156"/>
        <end position="186"/>
    </location>
</feature>